<keyword evidence="8 12" id="KW-0472">Membrane</keyword>
<dbReference type="Pfam" id="PF00201">
    <property type="entry name" value="UDPGT"/>
    <property type="match status" value="1"/>
</dbReference>
<dbReference type="PROSITE" id="PS00375">
    <property type="entry name" value="UDPGT"/>
    <property type="match status" value="1"/>
</dbReference>
<comment type="subcellular location">
    <subcellularLocation>
        <location evidence="10">Endomembrane system</location>
        <topology evidence="10">Single-pass type I membrane protein</topology>
    </subcellularLocation>
    <subcellularLocation>
        <location evidence="1">Endoplasmic reticulum</location>
    </subcellularLocation>
</comment>
<evidence type="ECO:0000256" key="5">
    <source>
        <dbReference type="ARBA" id="ARBA00022692"/>
    </source>
</evidence>
<dbReference type="KEGG" id="btab:109042596"/>
<proteinExistence type="inferred from homology"/>
<evidence type="ECO:0000256" key="12">
    <source>
        <dbReference type="SAM" id="Phobius"/>
    </source>
</evidence>
<evidence type="ECO:0000256" key="3">
    <source>
        <dbReference type="ARBA" id="ARBA00022676"/>
    </source>
</evidence>
<evidence type="ECO:0000313" key="14">
    <source>
        <dbReference type="Proteomes" id="UP001152759"/>
    </source>
</evidence>
<name>A0A9P0ACB7_BEMTA</name>
<keyword evidence="14" id="KW-1185">Reference proteome</keyword>
<dbReference type="InterPro" id="IPR002213">
    <property type="entry name" value="UDP_glucos_trans"/>
</dbReference>
<dbReference type="Gene3D" id="3.40.50.2000">
    <property type="entry name" value="Glycogen Phosphorylase B"/>
    <property type="match status" value="2"/>
</dbReference>
<keyword evidence="9" id="KW-0325">Glycoprotein</keyword>
<dbReference type="AlphaFoldDB" id="A0A9P0ACB7"/>
<dbReference type="CDD" id="cd03784">
    <property type="entry name" value="GT1_Gtf-like"/>
    <property type="match status" value="1"/>
</dbReference>
<protein>
    <recommendedName>
        <fullName evidence="15">UDP-glucuronosyltransferase</fullName>
    </recommendedName>
</protein>
<evidence type="ECO:0000313" key="13">
    <source>
        <dbReference type="EMBL" id="CAH0389551.1"/>
    </source>
</evidence>
<evidence type="ECO:0008006" key="15">
    <source>
        <dbReference type="Google" id="ProtNLM"/>
    </source>
</evidence>
<dbReference type="PANTHER" id="PTHR48043">
    <property type="entry name" value="EG:EG0003.4 PROTEIN-RELATED"/>
    <property type="match status" value="1"/>
</dbReference>
<feature type="transmembrane region" description="Helical" evidence="12">
    <location>
        <begin position="479"/>
        <end position="499"/>
    </location>
</feature>
<evidence type="ECO:0000256" key="8">
    <source>
        <dbReference type="ARBA" id="ARBA00023136"/>
    </source>
</evidence>
<sequence length="541" mass="61490">MADRNVVKYVCKALLFLCCLQCALCAKILFLFPHQLPSHYRAFSPIIDKLASNGHQITAYVAPKFVKQKPIPNLKEIAVPPKGLQITQFDFLSWRNSSALKYVHVLWTLIPTLTDGVLQSRELQDLMQSSEKFDLVIVESTFGQECLLAFGHKFKAPVVNLHPILVGPQMALLTGLPHPFSYVPDFRLPLTDQMSIWGRTTNSLIGLYELVGANFWYLPFVQEPMLRKYFKYPGSESIPSIKEMFSDVSLHLIDAHSMIGYIRPYSSNVINVAGAHIKPAGKLPQDLQKFMDEATEGVIYFSFGSFIDVKTFPDYYRNIFVETLKSLKQRVIWKWHEEIPDAPNVLTSTWLPQVEILTHPNCKLFITHGGFNSLVEAMSIGKPVLGIPFFGDQFYNVAFYEHRGVGLEADLNSLSAPYLKEKIERIIYTPSFAENAKLQAKIFKDEPQTSLERAVFWIEYVIRHKGAHHLKPASAKLPLYKYLLLDVIAFWSILFYLVVRVIRQLTQTIVGSFGGGKNQPTTAASKVRKKNTSDNARFVTY</sequence>
<dbReference type="Proteomes" id="UP001152759">
    <property type="component" value="Chromosome 4"/>
</dbReference>
<evidence type="ECO:0000256" key="4">
    <source>
        <dbReference type="ARBA" id="ARBA00022679"/>
    </source>
</evidence>
<evidence type="ECO:0000256" key="10">
    <source>
        <dbReference type="ARBA" id="ARBA00046288"/>
    </source>
</evidence>
<organism evidence="13 14">
    <name type="scientific">Bemisia tabaci</name>
    <name type="common">Sweetpotato whitefly</name>
    <name type="synonym">Aleurodes tabaci</name>
    <dbReference type="NCBI Taxonomy" id="7038"/>
    <lineage>
        <taxon>Eukaryota</taxon>
        <taxon>Metazoa</taxon>
        <taxon>Ecdysozoa</taxon>
        <taxon>Arthropoda</taxon>
        <taxon>Hexapoda</taxon>
        <taxon>Insecta</taxon>
        <taxon>Pterygota</taxon>
        <taxon>Neoptera</taxon>
        <taxon>Paraneoptera</taxon>
        <taxon>Hemiptera</taxon>
        <taxon>Sternorrhyncha</taxon>
        <taxon>Aleyrodoidea</taxon>
        <taxon>Aleyrodidae</taxon>
        <taxon>Aleyrodinae</taxon>
        <taxon>Bemisia</taxon>
    </lineage>
</organism>
<keyword evidence="7 12" id="KW-1133">Transmembrane helix</keyword>
<dbReference type="EMBL" id="OU963865">
    <property type="protein sequence ID" value="CAH0389551.1"/>
    <property type="molecule type" value="Genomic_DNA"/>
</dbReference>
<evidence type="ECO:0000256" key="6">
    <source>
        <dbReference type="ARBA" id="ARBA00022824"/>
    </source>
</evidence>
<dbReference type="SUPFAM" id="SSF53756">
    <property type="entry name" value="UDP-Glycosyltransferase/glycogen phosphorylase"/>
    <property type="match status" value="1"/>
</dbReference>
<evidence type="ECO:0000256" key="9">
    <source>
        <dbReference type="ARBA" id="ARBA00023180"/>
    </source>
</evidence>
<dbReference type="InterPro" id="IPR035595">
    <property type="entry name" value="UDP_glycos_trans_CS"/>
</dbReference>
<dbReference type="InterPro" id="IPR050271">
    <property type="entry name" value="UDP-glycosyltransferase"/>
</dbReference>
<accession>A0A9P0ACB7</accession>
<gene>
    <name evidence="13" type="ORF">BEMITA_LOCUS8366</name>
</gene>
<dbReference type="GO" id="GO:0008194">
    <property type="term" value="F:UDP-glycosyltransferase activity"/>
    <property type="evidence" value="ECO:0007669"/>
    <property type="project" value="InterPro"/>
</dbReference>
<keyword evidence="6" id="KW-0256">Endoplasmic reticulum</keyword>
<keyword evidence="3 11" id="KW-0328">Glycosyltransferase</keyword>
<keyword evidence="5 12" id="KW-0812">Transmembrane</keyword>
<dbReference type="GO" id="GO:0005783">
    <property type="term" value="C:endoplasmic reticulum"/>
    <property type="evidence" value="ECO:0007669"/>
    <property type="project" value="UniProtKB-SubCell"/>
</dbReference>
<dbReference type="FunFam" id="3.40.50.2000:FF:000050">
    <property type="entry name" value="UDP-glucuronosyltransferase"/>
    <property type="match status" value="1"/>
</dbReference>
<reference evidence="13" key="1">
    <citation type="submission" date="2021-12" db="EMBL/GenBank/DDBJ databases">
        <authorList>
            <person name="King R."/>
        </authorList>
    </citation>
    <scope>NUCLEOTIDE SEQUENCE</scope>
</reference>
<comment type="similarity">
    <text evidence="2 11">Belongs to the UDP-glycosyltransferase family.</text>
</comment>
<evidence type="ECO:0000256" key="11">
    <source>
        <dbReference type="RuleBase" id="RU003718"/>
    </source>
</evidence>
<evidence type="ECO:0000256" key="2">
    <source>
        <dbReference type="ARBA" id="ARBA00009995"/>
    </source>
</evidence>
<evidence type="ECO:0000256" key="1">
    <source>
        <dbReference type="ARBA" id="ARBA00004240"/>
    </source>
</evidence>
<evidence type="ECO:0000256" key="7">
    <source>
        <dbReference type="ARBA" id="ARBA00022989"/>
    </source>
</evidence>
<dbReference type="PANTHER" id="PTHR48043:SF159">
    <property type="entry name" value="EG:EG0003.4 PROTEIN-RELATED"/>
    <property type="match status" value="1"/>
</dbReference>
<keyword evidence="4 11" id="KW-0808">Transferase</keyword>